<feature type="domain" description="Major facilitator superfamily (MFS) profile" evidence="7">
    <location>
        <begin position="17"/>
        <end position="465"/>
    </location>
</feature>
<dbReference type="Gene3D" id="1.20.1250.20">
    <property type="entry name" value="MFS general substrate transporter like domains"/>
    <property type="match status" value="1"/>
</dbReference>
<feature type="transmembrane region" description="Helical" evidence="6">
    <location>
        <begin position="313"/>
        <end position="331"/>
    </location>
</feature>
<gene>
    <name evidence="8" type="ORF">ACFQ16_11500</name>
</gene>
<dbReference type="PANTHER" id="PTHR42718:SF9">
    <property type="entry name" value="MAJOR FACILITATOR SUPERFAMILY MULTIDRUG TRANSPORTER MFSC"/>
    <property type="match status" value="1"/>
</dbReference>
<feature type="transmembrane region" description="Helical" evidence="6">
    <location>
        <begin position="110"/>
        <end position="130"/>
    </location>
</feature>
<keyword evidence="2" id="KW-0813">Transport</keyword>
<feature type="transmembrane region" description="Helical" evidence="6">
    <location>
        <begin position="437"/>
        <end position="460"/>
    </location>
</feature>
<feature type="transmembrane region" description="Helical" evidence="6">
    <location>
        <begin position="142"/>
        <end position="160"/>
    </location>
</feature>
<dbReference type="InterPro" id="IPR036259">
    <property type="entry name" value="MFS_trans_sf"/>
</dbReference>
<dbReference type="RefSeq" id="WP_263247725.1">
    <property type="nucleotide sequence ID" value="NZ_BAABLT010000017.1"/>
</dbReference>
<keyword evidence="5 6" id="KW-0472">Membrane</keyword>
<reference evidence="9" key="1">
    <citation type="journal article" date="2019" name="Int. J. Syst. Evol. Microbiol.">
        <title>The Global Catalogue of Microorganisms (GCM) 10K type strain sequencing project: providing services to taxonomists for standard genome sequencing and annotation.</title>
        <authorList>
            <consortium name="The Broad Institute Genomics Platform"/>
            <consortium name="The Broad Institute Genome Sequencing Center for Infectious Disease"/>
            <person name="Wu L."/>
            <person name="Ma J."/>
        </authorList>
    </citation>
    <scope>NUCLEOTIDE SEQUENCE [LARGE SCALE GENOMIC DNA]</scope>
    <source>
        <strain evidence="9">CCUG 56401</strain>
    </source>
</reference>
<evidence type="ECO:0000256" key="3">
    <source>
        <dbReference type="ARBA" id="ARBA00022692"/>
    </source>
</evidence>
<evidence type="ECO:0000256" key="4">
    <source>
        <dbReference type="ARBA" id="ARBA00022989"/>
    </source>
</evidence>
<feature type="transmembrane region" description="Helical" evidence="6">
    <location>
        <begin position="338"/>
        <end position="359"/>
    </location>
</feature>
<dbReference type="PANTHER" id="PTHR42718">
    <property type="entry name" value="MAJOR FACILITATOR SUPERFAMILY MULTIDRUG TRANSPORTER MFSC"/>
    <property type="match status" value="1"/>
</dbReference>
<evidence type="ECO:0000313" key="9">
    <source>
        <dbReference type="Proteomes" id="UP001597018"/>
    </source>
</evidence>
<dbReference type="PROSITE" id="PS50850">
    <property type="entry name" value="MFS"/>
    <property type="match status" value="1"/>
</dbReference>
<dbReference type="Gene3D" id="1.20.1720.10">
    <property type="entry name" value="Multidrug resistance protein D"/>
    <property type="match status" value="1"/>
</dbReference>
<evidence type="ECO:0000259" key="7">
    <source>
        <dbReference type="PROSITE" id="PS50850"/>
    </source>
</evidence>
<feature type="transmembrane region" description="Helical" evidence="6">
    <location>
        <begin position="12"/>
        <end position="32"/>
    </location>
</feature>
<dbReference type="InterPro" id="IPR011701">
    <property type="entry name" value="MFS"/>
</dbReference>
<feature type="transmembrane region" description="Helical" evidence="6">
    <location>
        <begin position="52"/>
        <end position="73"/>
    </location>
</feature>
<feature type="transmembrane region" description="Helical" evidence="6">
    <location>
        <begin position="228"/>
        <end position="251"/>
    </location>
</feature>
<proteinExistence type="predicted"/>
<evidence type="ECO:0000256" key="2">
    <source>
        <dbReference type="ARBA" id="ARBA00022448"/>
    </source>
</evidence>
<comment type="caution">
    <text evidence="8">The sequence shown here is derived from an EMBL/GenBank/DDBJ whole genome shotgun (WGS) entry which is preliminary data.</text>
</comment>
<feature type="transmembrane region" description="Helical" evidence="6">
    <location>
        <begin position="172"/>
        <end position="192"/>
    </location>
</feature>
<sequence>MTTIHDQSPTGAPTRYAALLAALVLAVAGYQINATMLAPALPDVMHRLHAGSGPAGLSQTLFFLFAAIGQVTIARLSDHVGRRRMLQVTLALLIVGEAVCVLAPNIEVFVLGRILQGTSSAAFTLAYLILHEALSPQRFGRALGVITAVNGGIAGVDAIVGGSVADSVGFRGIFLISLALTVVAVFAVHFAVPAMRVPAAGRMDWPGAILLGLGLTGVLLALNEGGSWGWSSPATLALLVGGVLALVLFGLAQKRAANAIIDLSALASRRVWPLLLTTVFTLAGVFGMLNFTIPLLTETPGAGYGLSATESALLFLTPASALGVIAAPVAGQFAPRIGWLRSVIAGSVGTAAAFVPLVLFPRSPWVTGIALGVLGITYTGYSLTALNGLAVASAPADKPGSLPGINGACFGVGASLGIAVASSVVTSLTAGGPPTAGAFHAALWSSAGFVALALLTTLLIKPSNVNR</sequence>
<dbReference type="Proteomes" id="UP001597018">
    <property type="component" value="Unassembled WGS sequence"/>
</dbReference>
<dbReference type="PROSITE" id="PS00216">
    <property type="entry name" value="SUGAR_TRANSPORT_1"/>
    <property type="match status" value="1"/>
</dbReference>
<dbReference type="InterPro" id="IPR020846">
    <property type="entry name" value="MFS_dom"/>
</dbReference>
<dbReference type="InterPro" id="IPR005829">
    <property type="entry name" value="Sugar_transporter_CS"/>
</dbReference>
<feature type="transmembrane region" description="Helical" evidence="6">
    <location>
        <begin position="365"/>
        <end position="392"/>
    </location>
</feature>
<feature type="transmembrane region" description="Helical" evidence="6">
    <location>
        <begin position="404"/>
        <end position="425"/>
    </location>
</feature>
<comment type="subcellular location">
    <subcellularLocation>
        <location evidence="1">Cell membrane</location>
        <topology evidence="1">Multi-pass membrane protein</topology>
    </subcellularLocation>
</comment>
<accession>A0ABW3FUF1</accession>
<protein>
    <submittedName>
        <fullName evidence="8">MFS transporter</fullName>
    </submittedName>
</protein>
<name>A0ABW3FUF1_9PSEU</name>
<feature type="transmembrane region" description="Helical" evidence="6">
    <location>
        <begin position="85"/>
        <end position="104"/>
    </location>
</feature>
<dbReference type="Pfam" id="PF07690">
    <property type="entry name" value="MFS_1"/>
    <property type="match status" value="1"/>
</dbReference>
<feature type="transmembrane region" description="Helical" evidence="6">
    <location>
        <begin position="271"/>
        <end position="293"/>
    </location>
</feature>
<keyword evidence="9" id="KW-1185">Reference proteome</keyword>
<evidence type="ECO:0000256" key="1">
    <source>
        <dbReference type="ARBA" id="ARBA00004651"/>
    </source>
</evidence>
<dbReference type="EMBL" id="JBHTIW010000006">
    <property type="protein sequence ID" value="MFD0920366.1"/>
    <property type="molecule type" value="Genomic_DNA"/>
</dbReference>
<dbReference type="SUPFAM" id="SSF103473">
    <property type="entry name" value="MFS general substrate transporter"/>
    <property type="match status" value="1"/>
</dbReference>
<feature type="transmembrane region" description="Helical" evidence="6">
    <location>
        <begin position="204"/>
        <end position="222"/>
    </location>
</feature>
<keyword evidence="4 6" id="KW-1133">Transmembrane helix</keyword>
<evidence type="ECO:0000313" key="8">
    <source>
        <dbReference type="EMBL" id="MFD0920366.1"/>
    </source>
</evidence>
<evidence type="ECO:0000256" key="6">
    <source>
        <dbReference type="SAM" id="Phobius"/>
    </source>
</evidence>
<organism evidence="8 9">
    <name type="scientific">Saccharopolyspora rosea</name>
    <dbReference type="NCBI Taxonomy" id="524884"/>
    <lineage>
        <taxon>Bacteria</taxon>
        <taxon>Bacillati</taxon>
        <taxon>Actinomycetota</taxon>
        <taxon>Actinomycetes</taxon>
        <taxon>Pseudonocardiales</taxon>
        <taxon>Pseudonocardiaceae</taxon>
        <taxon>Saccharopolyspora</taxon>
    </lineage>
</organism>
<evidence type="ECO:0000256" key="5">
    <source>
        <dbReference type="ARBA" id="ARBA00023136"/>
    </source>
</evidence>
<keyword evidence="3 6" id="KW-0812">Transmembrane</keyword>